<evidence type="ECO:0000313" key="3">
    <source>
        <dbReference type="Proteomes" id="UP000029622"/>
    </source>
</evidence>
<protein>
    <recommendedName>
        <fullName evidence="1">N-acetyltransferase domain-containing protein</fullName>
    </recommendedName>
</protein>
<dbReference type="Pfam" id="PF12746">
    <property type="entry name" value="GNAT_acetyltran"/>
    <property type="match status" value="1"/>
</dbReference>
<dbReference type="InterPro" id="IPR000182">
    <property type="entry name" value="GNAT_dom"/>
</dbReference>
<organism evidence="2 3">
    <name type="scientific">Caloranaerobacter azorensis H53214</name>
    <dbReference type="NCBI Taxonomy" id="1156417"/>
    <lineage>
        <taxon>Bacteria</taxon>
        <taxon>Bacillati</taxon>
        <taxon>Bacillota</taxon>
        <taxon>Tissierellia</taxon>
        <taxon>Tissierellales</taxon>
        <taxon>Thermohalobacteraceae</taxon>
        <taxon>Caloranaerobacter</taxon>
    </lineage>
</organism>
<dbReference type="CDD" id="cd04301">
    <property type="entry name" value="NAT_SF"/>
    <property type="match status" value="1"/>
</dbReference>
<evidence type="ECO:0000313" key="2">
    <source>
        <dbReference type="EMBL" id="KGG80454.1"/>
    </source>
</evidence>
<dbReference type="AlphaFoldDB" id="A0A096CV86"/>
<dbReference type="RefSeq" id="WP_035163320.1">
    <property type="nucleotide sequence ID" value="NZ_AZTB01000025.1"/>
</dbReference>
<dbReference type="Proteomes" id="UP000029622">
    <property type="component" value="Unassembled WGS sequence"/>
</dbReference>
<dbReference type="InterPro" id="IPR016181">
    <property type="entry name" value="Acyl_CoA_acyltransferase"/>
</dbReference>
<dbReference type="PROSITE" id="PS51186">
    <property type="entry name" value="GNAT"/>
    <property type="match status" value="1"/>
</dbReference>
<dbReference type="SUPFAM" id="SSF55729">
    <property type="entry name" value="Acyl-CoA N-acyltransferases (Nat)"/>
    <property type="match status" value="1"/>
</dbReference>
<dbReference type="STRING" id="1156417.Y919_06130"/>
<proteinExistence type="predicted"/>
<comment type="caution">
    <text evidence="2">The sequence shown here is derived from an EMBL/GenBank/DDBJ whole genome shotgun (WGS) entry which is preliminary data.</text>
</comment>
<dbReference type="EMBL" id="AZTB01000025">
    <property type="protein sequence ID" value="KGG80454.1"/>
    <property type="molecule type" value="Genomic_DNA"/>
</dbReference>
<reference evidence="2 3" key="1">
    <citation type="submission" date="2013-12" db="EMBL/GenBank/DDBJ databases">
        <title>Draft genome sequence of Caloranaerobacter sp. H53214.</title>
        <authorList>
            <person name="Jiang L.J."/>
            <person name="Shao Z.Z."/>
            <person name="Long M.N."/>
        </authorList>
    </citation>
    <scope>NUCLEOTIDE SEQUENCE [LARGE SCALE GENOMIC DNA]</scope>
    <source>
        <strain evidence="2 3">H53214</strain>
    </source>
</reference>
<dbReference type="InterPro" id="IPR027365">
    <property type="entry name" value="GNAT_acetyltra_YdfB-like"/>
</dbReference>
<sequence>MIRLLNDNDYDVFMDYVKREKELNLFIIGDAENYGFNNEFQKLWGEFNQKGELIGVLLKYFENFIFYSRDEFDVKGFYDIMKSEDFKMLSGEKSIVERFEKLHNFSNKRDTYFCKLDEDSKLEENELLAKVKKVELKDVDRIIELTKLIKEFSEDISEESMRRKFEDNTGRGYFIEEDGKMVSIAQTTAENSTSAMIVGVCTHPDYRKRGYATACMTKLCKTLLSEGKSLCLFYDNPKAGKIYKRLGFKDIGIWTIYSR</sequence>
<dbReference type="GO" id="GO:0016747">
    <property type="term" value="F:acyltransferase activity, transferring groups other than amino-acyl groups"/>
    <property type="evidence" value="ECO:0007669"/>
    <property type="project" value="InterPro"/>
</dbReference>
<evidence type="ECO:0000259" key="1">
    <source>
        <dbReference type="PROSITE" id="PS51186"/>
    </source>
</evidence>
<feature type="domain" description="N-acetyltransferase" evidence="1">
    <location>
        <begin position="129"/>
        <end position="259"/>
    </location>
</feature>
<name>A0A096CV86_9FIRM</name>
<gene>
    <name evidence="2" type="ORF">Y919_06130</name>
</gene>
<dbReference type="Gene3D" id="3.40.630.30">
    <property type="match status" value="1"/>
</dbReference>
<accession>A0A096CV86</accession>